<dbReference type="Proteomes" id="UP000469440">
    <property type="component" value="Unassembled WGS sequence"/>
</dbReference>
<dbReference type="AlphaFoldDB" id="A0A6N8I129"/>
<proteinExistence type="predicted"/>
<organism evidence="1 2">
    <name type="scientific">Caproicibacter fermentans</name>
    <dbReference type="NCBI Taxonomy" id="2576756"/>
    <lineage>
        <taxon>Bacteria</taxon>
        <taxon>Bacillati</taxon>
        <taxon>Bacillota</taxon>
        <taxon>Clostridia</taxon>
        <taxon>Eubacteriales</taxon>
        <taxon>Acutalibacteraceae</taxon>
        <taxon>Caproicibacter</taxon>
    </lineage>
</organism>
<evidence type="ECO:0000313" key="2">
    <source>
        <dbReference type="Proteomes" id="UP000469440"/>
    </source>
</evidence>
<dbReference type="InterPro" id="IPR027417">
    <property type="entry name" value="P-loop_NTPase"/>
</dbReference>
<dbReference type="EMBL" id="VWXL01000071">
    <property type="protein sequence ID" value="MVB11742.1"/>
    <property type="molecule type" value="Genomic_DNA"/>
</dbReference>
<protein>
    <submittedName>
        <fullName evidence="1">Uncharacterized protein</fullName>
    </submittedName>
</protein>
<sequence length="63" mass="7298">MLLLSMHLLLILVFRKGEIVERGSHEELLNEGGYYKDLFYAQSFEDTTKREINAMNKCAYGVV</sequence>
<accession>A0A6N8I129</accession>
<gene>
    <name evidence="1" type="ORF">CAFE_24670</name>
</gene>
<keyword evidence="2" id="KW-1185">Reference proteome</keyword>
<name>A0A6N8I129_9FIRM</name>
<comment type="caution">
    <text evidence="1">The sequence shown here is derived from an EMBL/GenBank/DDBJ whole genome shotgun (WGS) entry which is preliminary data.</text>
</comment>
<dbReference type="SUPFAM" id="SSF52540">
    <property type="entry name" value="P-loop containing nucleoside triphosphate hydrolases"/>
    <property type="match status" value="1"/>
</dbReference>
<reference evidence="1 2" key="1">
    <citation type="submission" date="2019-09" db="EMBL/GenBank/DDBJ databases">
        <title>Genome sequence of Clostridium sp. EA1.</title>
        <authorList>
            <person name="Poehlein A."/>
            <person name="Bengelsdorf F.R."/>
            <person name="Daniel R."/>
        </authorList>
    </citation>
    <scope>NUCLEOTIDE SEQUENCE [LARGE SCALE GENOMIC DNA]</scope>
    <source>
        <strain evidence="1 2">EA1</strain>
    </source>
</reference>
<evidence type="ECO:0000313" key="1">
    <source>
        <dbReference type="EMBL" id="MVB11742.1"/>
    </source>
</evidence>
<dbReference type="Gene3D" id="3.40.50.300">
    <property type="entry name" value="P-loop containing nucleotide triphosphate hydrolases"/>
    <property type="match status" value="1"/>
</dbReference>